<reference evidence="10 11" key="1">
    <citation type="journal article" date="2013" name="Nature">
        <title>Insights into bilaterian evolution from three spiralian genomes.</title>
        <authorList>
            <person name="Simakov O."/>
            <person name="Marletaz F."/>
            <person name="Cho S.J."/>
            <person name="Edsinger-Gonzales E."/>
            <person name="Havlak P."/>
            <person name="Hellsten U."/>
            <person name="Kuo D.H."/>
            <person name="Larsson T."/>
            <person name="Lv J."/>
            <person name="Arendt D."/>
            <person name="Savage R."/>
            <person name="Osoegawa K."/>
            <person name="de Jong P."/>
            <person name="Grimwood J."/>
            <person name="Chapman J.A."/>
            <person name="Shapiro H."/>
            <person name="Aerts A."/>
            <person name="Otillar R.P."/>
            <person name="Terry A.Y."/>
            <person name="Boore J.L."/>
            <person name="Grigoriev I.V."/>
            <person name="Lindberg D.R."/>
            <person name="Seaver E.C."/>
            <person name="Weisblat D.A."/>
            <person name="Putnam N.H."/>
            <person name="Rokhsar D.S."/>
        </authorList>
    </citation>
    <scope>NUCLEOTIDE SEQUENCE [LARGE SCALE GENOMIC DNA]</scope>
</reference>
<dbReference type="EMBL" id="KB201362">
    <property type="protein sequence ID" value="ESO97036.1"/>
    <property type="molecule type" value="Genomic_DNA"/>
</dbReference>
<dbReference type="InterPro" id="IPR013083">
    <property type="entry name" value="Znf_RING/FYVE/PHD"/>
</dbReference>
<dbReference type="SUPFAM" id="SSF57850">
    <property type="entry name" value="RING/U-box"/>
    <property type="match status" value="1"/>
</dbReference>
<keyword evidence="6" id="KW-1133">Transmembrane helix</keyword>
<evidence type="ECO:0000256" key="8">
    <source>
        <dbReference type="PROSITE-ProRule" id="PRU00175"/>
    </source>
</evidence>
<comment type="subcellular location">
    <subcellularLocation>
        <location evidence="1">Membrane</location>
    </subcellularLocation>
</comment>
<evidence type="ECO:0000256" key="7">
    <source>
        <dbReference type="ARBA" id="ARBA00023136"/>
    </source>
</evidence>
<dbReference type="PANTHER" id="PTHR46539">
    <property type="entry name" value="E3 UBIQUITIN-PROTEIN LIGASE ATL42"/>
    <property type="match status" value="1"/>
</dbReference>
<evidence type="ECO:0000256" key="5">
    <source>
        <dbReference type="ARBA" id="ARBA00022833"/>
    </source>
</evidence>
<gene>
    <name evidence="10" type="ORF">LOTGIDRAFT_115552</name>
</gene>
<evidence type="ECO:0000313" key="10">
    <source>
        <dbReference type="EMBL" id="ESO97036.1"/>
    </source>
</evidence>
<dbReference type="AlphaFoldDB" id="V4ATH2"/>
<evidence type="ECO:0000256" key="6">
    <source>
        <dbReference type="ARBA" id="ARBA00022989"/>
    </source>
</evidence>
<sequence>MSKDLILFCFFQSCPVCLEDFKSNEKLAICPCKHGFHQKCLCQWLHRKNTCPLCKAKVQPLLGERTGLMPIAVTTL</sequence>
<proteinExistence type="predicted"/>
<evidence type="ECO:0000256" key="4">
    <source>
        <dbReference type="ARBA" id="ARBA00022771"/>
    </source>
</evidence>
<dbReference type="GeneID" id="20231238"/>
<keyword evidence="7" id="KW-0472">Membrane</keyword>
<dbReference type="PANTHER" id="PTHR46539:SF1">
    <property type="entry name" value="E3 UBIQUITIN-PROTEIN LIGASE ATL42"/>
    <property type="match status" value="1"/>
</dbReference>
<dbReference type="OMA" id="SCAVCIC"/>
<dbReference type="PROSITE" id="PS50089">
    <property type="entry name" value="ZF_RING_2"/>
    <property type="match status" value="1"/>
</dbReference>
<evidence type="ECO:0000259" key="9">
    <source>
        <dbReference type="PROSITE" id="PS50089"/>
    </source>
</evidence>
<dbReference type="HOGENOM" id="CLU_2657285_0_0_1"/>
<dbReference type="STRING" id="225164.V4ATH2"/>
<dbReference type="InterPro" id="IPR001841">
    <property type="entry name" value="Znf_RING"/>
</dbReference>
<dbReference type="OrthoDB" id="290834at2759"/>
<dbReference type="Gene3D" id="3.30.40.10">
    <property type="entry name" value="Zinc/RING finger domain, C3HC4 (zinc finger)"/>
    <property type="match status" value="1"/>
</dbReference>
<keyword evidence="11" id="KW-1185">Reference proteome</keyword>
<dbReference type="RefSeq" id="XP_009052518.1">
    <property type="nucleotide sequence ID" value="XM_009054270.1"/>
</dbReference>
<evidence type="ECO:0000313" key="11">
    <source>
        <dbReference type="Proteomes" id="UP000030746"/>
    </source>
</evidence>
<evidence type="ECO:0000256" key="1">
    <source>
        <dbReference type="ARBA" id="ARBA00004370"/>
    </source>
</evidence>
<protein>
    <recommendedName>
        <fullName evidence="9">RING-type domain-containing protein</fullName>
    </recommendedName>
</protein>
<dbReference type="GO" id="GO:0016020">
    <property type="term" value="C:membrane"/>
    <property type="evidence" value="ECO:0007669"/>
    <property type="project" value="UniProtKB-SubCell"/>
</dbReference>
<organism evidence="10 11">
    <name type="scientific">Lottia gigantea</name>
    <name type="common">Giant owl limpet</name>
    <dbReference type="NCBI Taxonomy" id="225164"/>
    <lineage>
        <taxon>Eukaryota</taxon>
        <taxon>Metazoa</taxon>
        <taxon>Spiralia</taxon>
        <taxon>Lophotrochozoa</taxon>
        <taxon>Mollusca</taxon>
        <taxon>Gastropoda</taxon>
        <taxon>Patellogastropoda</taxon>
        <taxon>Lottioidea</taxon>
        <taxon>Lottiidae</taxon>
        <taxon>Lottia</taxon>
    </lineage>
</organism>
<name>V4ATH2_LOTGI</name>
<dbReference type="KEGG" id="lgi:LOTGIDRAFT_115552"/>
<keyword evidence="5" id="KW-0862">Zinc</keyword>
<dbReference type="CTD" id="20231238"/>
<keyword evidence="3" id="KW-0479">Metal-binding</keyword>
<dbReference type="SMART" id="SM00184">
    <property type="entry name" value="RING"/>
    <property type="match status" value="1"/>
</dbReference>
<accession>V4ATH2</accession>
<evidence type="ECO:0000256" key="2">
    <source>
        <dbReference type="ARBA" id="ARBA00022692"/>
    </source>
</evidence>
<dbReference type="Proteomes" id="UP000030746">
    <property type="component" value="Unassembled WGS sequence"/>
</dbReference>
<feature type="domain" description="RING-type" evidence="9">
    <location>
        <begin position="14"/>
        <end position="55"/>
    </location>
</feature>
<dbReference type="Pfam" id="PF13639">
    <property type="entry name" value="zf-RING_2"/>
    <property type="match status" value="1"/>
</dbReference>
<keyword evidence="2" id="KW-0812">Transmembrane</keyword>
<dbReference type="GO" id="GO:0008270">
    <property type="term" value="F:zinc ion binding"/>
    <property type="evidence" value="ECO:0007669"/>
    <property type="project" value="UniProtKB-KW"/>
</dbReference>
<evidence type="ECO:0000256" key="3">
    <source>
        <dbReference type="ARBA" id="ARBA00022723"/>
    </source>
</evidence>
<keyword evidence="4 8" id="KW-0863">Zinc-finger</keyword>